<keyword evidence="9" id="KW-0472">Membrane</keyword>
<keyword evidence="5" id="KW-0997">Cell inner membrane</keyword>
<evidence type="ECO:0000256" key="5">
    <source>
        <dbReference type="ARBA" id="ARBA00022519"/>
    </source>
</evidence>
<dbReference type="Gene3D" id="2.40.50.100">
    <property type="match status" value="1"/>
</dbReference>
<evidence type="ECO:0000256" key="1">
    <source>
        <dbReference type="ARBA" id="ARBA00005417"/>
    </source>
</evidence>
<dbReference type="EMBL" id="JAGIYY010000003">
    <property type="protein sequence ID" value="MBP0439531.1"/>
    <property type="molecule type" value="Genomic_DNA"/>
</dbReference>
<dbReference type="InterPro" id="IPR005116">
    <property type="entry name" value="Transp-assoc_OB_typ1"/>
</dbReference>
<dbReference type="InterPro" id="IPR017871">
    <property type="entry name" value="ABC_transporter-like_CS"/>
</dbReference>
<feature type="domain" description="ABC transporter" evidence="11">
    <location>
        <begin position="1"/>
        <end position="233"/>
    </location>
</feature>
<dbReference type="PROSITE" id="PS51866">
    <property type="entry name" value="MOP"/>
    <property type="match status" value="1"/>
</dbReference>
<accession>A0A8J7R305</accession>
<keyword evidence="14" id="KW-1185">Reference proteome</keyword>
<dbReference type="Pfam" id="PF00005">
    <property type="entry name" value="ABC_tran"/>
    <property type="match status" value="1"/>
</dbReference>
<dbReference type="InterPro" id="IPR003593">
    <property type="entry name" value="AAA+_ATPase"/>
</dbReference>
<dbReference type="InterPro" id="IPR027417">
    <property type="entry name" value="P-loop_NTPase"/>
</dbReference>
<keyword evidence="3" id="KW-1003">Cell membrane</keyword>
<evidence type="ECO:0000256" key="6">
    <source>
        <dbReference type="ARBA" id="ARBA00022741"/>
    </source>
</evidence>
<evidence type="ECO:0000256" key="8">
    <source>
        <dbReference type="ARBA" id="ARBA00022967"/>
    </source>
</evidence>
<dbReference type="GO" id="GO:0005524">
    <property type="term" value="F:ATP binding"/>
    <property type="evidence" value="ECO:0007669"/>
    <property type="project" value="UniProtKB-KW"/>
</dbReference>
<dbReference type="PANTHER" id="PTHR43514">
    <property type="entry name" value="ABC TRANSPORTER I FAMILY MEMBER 10"/>
    <property type="match status" value="1"/>
</dbReference>
<gene>
    <name evidence="13" type="primary">modC</name>
    <name evidence="13" type="ORF">J5Y06_12790</name>
</gene>
<keyword evidence="7 13" id="KW-0067">ATP-binding</keyword>
<keyword evidence="6" id="KW-0547">Nucleotide-binding</keyword>
<evidence type="ECO:0000259" key="12">
    <source>
        <dbReference type="PROSITE" id="PS51866"/>
    </source>
</evidence>
<evidence type="ECO:0000256" key="10">
    <source>
        <dbReference type="PROSITE-ProRule" id="PRU01213"/>
    </source>
</evidence>
<dbReference type="InterPro" id="IPR003439">
    <property type="entry name" value="ABC_transporter-like_ATP-bd"/>
</dbReference>
<dbReference type="SUPFAM" id="SSF50331">
    <property type="entry name" value="MOP-like"/>
    <property type="match status" value="1"/>
</dbReference>
<dbReference type="Proteomes" id="UP000666240">
    <property type="component" value="Unassembled WGS sequence"/>
</dbReference>
<dbReference type="NCBIfam" id="TIGR02142">
    <property type="entry name" value="modC_ABC"/>
    <property type="match status" value="1"/>
</dbReference>
<dbReference type="PROSITE" id="PS50893">
    <property type="entry name" value="ABC_TRANSPORTER_2"/>
    <property type="match status" value="1"/>
</dbReference>
<dbReference type="SUPFAM" id="SSF52540">
    <property type="entry name" value="P-loop containing nucleoside triphosphate hydrolases"/>
    <property type="match status" value="1"/>
</dbReference>
<evidence type="ECO:0000259" key="11">
    <source>
        <dbReference type="PROSITE" id="PS50893"/>
    </source>
</evidence>
<evidence type="ECO:0000256" key="2">
    <source>
        <dbReference type="ARBA" id="ARBA00022448"/>
    </source>
</evidence>
<evidence type="ECO:0000313" key="14">
    <source>
        <dbReference type="Proteomes" id="UP000666240"/>
    </source>
</evidence>
<organism evidence="13 14">
    <name type="scientific">Tianweitania sediminis</name>
    <dbReference type="NCBI Taxonomy" id="1502156"/>
    <lineage>
        <taxon>Bacteria</taxon>
        <taxon>Pseudomonadati</taxon>
        <taxon>Pseudomonadota</taxon>
        <taxon>Alphaproteobacteria</taxon>
        <taxon>Hyphomicrobiales</taxon>
        <taxon>Phyllobacteriaceae</taxon>
        <taxon>Tianweitania</taxon>
    </lineage>
</organism>
<comment type="caution">
    <text evidence="13">The sequence shown here is derived from an EMBL/GenBank/DDBJ whole genome shotgun (WGS) entry which is preliminary data.</text>
</comment>
<proteinExistence type="inferred from homology"/>
<dbReference type="GO" id="GO:0016020">
    <property type="term" value="C:membrane"/>
    <property type="evidence" value="ECO:0007669"/>
    <property type="project" value="InterPro"/>
</dbReference>
<dbReference type="Pfam" id="PF03459">
    <property type="entry name" value="TOBE"/>
    <property type="match status" value="1"/>
</dbReference>
<dbReference type="PANTHER" id="PTHR43514:SF4">
    <property type="entry name" value="ABC TRANSPORTER I FAMILY MEMBER 10"/>
    <property type="match status" value="1"/>
</dbReference>
<dbReference type="InterPro" id="IPR008995">
    <property type="entry name" value="Mo/tungstate-bd_C_term_dom"/>
</dbReference>
<protein>
    <submittedName>
        <fullName evidence="13">Molybdenum ABC transporter ATP-binding protein</fullName>
    </submittedName>
</protein>
<dbReference type="GO" id="GO:0016887">
    <property type="term" value="F:ATP hydrolysis activity"/>
    <property type="evidence" value="ECO:0007669"/>
    <property type="project" value="InterPro"/>
</dbReference>
<dbReference type="InterPro" id="IPR004606">
    <property type="entry name" value="Mop_domain"/>
</dbReference>
<dbReference type="InterPro" id="IPR011868">
    <property type="entry name" value="ModC_ABC_ATP-bd"/>
</dbReference>
<comment type="similarity">
    <text evidence="1">Belongs to the ABC transporter superfamily.</text>
</comment>
<dbReference type="GO" id="GO:0015098">
    <property type="term" value="F:molybdate ion transmembrane transporter activity"/>
    <property type="evidence" value="ECO:0007669"/>
    <property type="project" value="InterPro"/>
</dbReference>
<evidence type="ECO:0000256" key="9">
    <source>
        <dbReference type="ARBA" id="ARBA00023136"/>
    </source>
</evidence>
<keyword evidence="4 10" id="KW-0500">Molybdenum</keyword>
<dbReference type="PROSITE" id="PS00211">
    <property type="entry name" value="ABC_TRANSPORTER_1"/>
    <property type="match status" value="1"/>
</dbReference>
<reference evidence="13" key="1">
    <citation type="submission" date="2021-03" db="EMBL/GenBank/DDBJ databases">
        <title>Genome sequencing and assembly of Tianweitania sediminis.</title>
        <authorList>
            <person name="Chhetri G."/>
        </authorList>
    </citation>
    <scope>NUCLEOTIDE SEQUENCE</scope>
    <source>
        <strain evidence="13">Z8</strain>
    </source>
</reference>
<dbReference type="Gene3D" id="3.40.50.300">
    <property type="entry name" value="P-loop containing nucleotide triphosphate hydrolases"/>
    <property type="match status" value="1"/>
</dbReference>
<evidence type="ECO:0000256" key="7">
    <source>
        <dbReference type="ARBA" id="ARBA00022840"/>
    </source>
</evidence>
<evidence type="ECO:0000256" key="4">
    <source>
        <dbReference type="ARBA" id="ARBA00022505"/>
    </source>
</evidence>
<dbReference type="GO" id="GO:0140359">
    <property type="term" value="F:ABC-type transporter activity"/>
    <property type="evidence" value="ECO:0007669"/>
    <property type="project" value="InterPro"/>
</dbReference>
<name>A0A8J7R305_9HYPH</name>
<keyword evidence="8" id="KW-1278">Translocase</keyword>
<evidence type="ECO:0000313" key="13">
    <source>
        <dbReference type="EMBL" id="MBP0439531.1"/>
    </source>
</evidence>
<evidence type="ECO:0000256" key="3">
    <source>
        <dbReference type="ARBA" id="ARBA00022475"/>
    </source>
</evidence>
<dbReference type="AlphaFoldDB" id="A0A8J7R305"/>
<sequence>MSLQVDVRHHAGSFGLDMCFENQDGLLALFGPSGSGKTTLVNLIAGLAKPRAGRISVDGAVLVDVKEGVFVPPHKRRVGYVFQDPRLFPHLTVLQNLRYGEWFTPSSERYASLHQVVDLLGIRHLLARRPAHLSGGEKQRVAIGRALLASPRLILMDEPLAALDDARKAEILPYIEQLRDELRVPIVYVSHSVAEVSRLASHVILMRDGQVTAQGPVETVLTHGDLLPLGEKGEAGSILHLVVQAHDHAYHLTELQSAGGNWFLPLLNAPVGARIKIRVRARDVTLALQRPVQASALNIQEGHVASVALHSGPDATVAVAVGGEHLHASVTRRSVDELALRPGVPVFALVKSVTLGR</sequence>
<dbReference type="RefSeq" id="WP_209335523.1">
    <property type="nucleotide sequence ID" value="NZ_JAGIYY010000003.1"/>
</dbReference>
<dbReference type="InterPro" id="IPR050334">
    <property type="entry name" value="Molybdenum_import_ModC"/>
</dbReference>
<keyword evidence="2" id="KW-0813">Transport</keyword>
<dbReference type="SMART" id="SM00382">
    <property type="entry name" value="AAA"/>
    <property type="match status" value="1"/>
</dbReference>
<feature type="domain" description="Mop" evidence="12">
    <location>
        <begin position="293"/>
        <end position="357"/>
    </location>
</feature>